<dbReference type="AlphaFoldDB" id="B0CZN4"/>
<dbReference type="HOGENOM" id="CLU_2527840_0_0_1"/>
<organism evidence="2">
    <name type="scientific">Laccaria bicolor (strain S238N-H82 / ATCC MYA-4686)</name>
    <name type="common">Bicoloured deceiver</name>
    <name type="synonym">Laccaria laccata var. bicolor</name>
    <dbReference type="NCBI Taxonomy" id="486041"/>
    <lineage>
        <taxon>Eukaryota</taxon>
        <taxon>Fungi</taxon>
        <taxon>Dikarya</taxon>
        <taxon>Basidiomycota</taxon>
        <taxon>Agaricomycotina</taxon>
        <taxon>Agaricomycetes</taxon>
        <taxon>Agaricomycetidae</taxon>
        <taxon>Agaricales</taxon>
        <taxon>Agaricineae</taxon>
        <taxon>Hydnangiaceae</taxon>
        <taxon>Laccaria</taxon>
    </lineage>
</organism>
<keyword evidence="2" id="KW-1185">Reference proteome</keyword>
<gene>
    <name evidence="1" type="ORF">LACBIDRAFT_311287</name>
</gene>
<accession>B0CZN4</accession>
<protein>
    <submittedName>
        <fullName evidence="1">Predicted protein</fullName>
    </submittedName>
</protein>
<dbReference type="RefSeq" id="XP_001876914.1">
    <property type="nucleotide sequence ID" value="XM_001876879.1"/>
</dbReference>
<reference evidence="1 2" key="1">
    <citation type="journal article" date="2008" name="Nature">
        <title>The genome of Laccaria bicolor provides insights into mycorrhizal symbiosis.</title>
        <authorList>
            <person name="Martin F."/>
            <person name="Aerts A."/>
            <person name="Ahren D."/>
            <person name="Brun A."/>
            <person name="Danchin E.G.J."/>
            <person name="Duchaussoy F."/>
            <person name="Gibon J."/>
            <person name="Kohler A."/>
            <person name="Lindquist E."/>
            <person name="Pereda V."/>
            <person name="Salamov A."/>
            <person name="Shapiro H.J."/>
            <person name="Wuyts J."/>
            <person name="Blaudez D."/>
            <person name="Buee M."/>
            <person name="Brokstein P."/>
            <person name="Canbaeck B."/>
            <person name="Cohen D."/>
            <person name="Courty P.E."/>
            <person name="Coutinho P.M."/>
            <person name="Delaruelle C."/>
            <person name="Detter J.C."/>
            <person name="Deveau A."/>
            <person name="DiFazio S."/>
            <person name="Duplessis S."/>
            <person name="Fraissinet-Tachet L."/>
            <person name="Lucic E."/>
            <person name="Frey-Klett P."/>
            <person name="Fourrey C."/>
            <person name="Feussner I."/>
            <person name="Gay G."/>
            <person name="Grimwood J."/>
            <person name="Hoegger P.J."/>
            <person name="Jain P."/>
            <person name="Kilaru S."/>
            <person name="Labbe J."/>
            <person name="Lin Y.C."/>
            <person name="Legue V."/>
            <person name="Le Tacon F."/>
            <person name="Marmeisse R."/>
            <person name="Melayah D."/>
            <person name="Montanini B."/>
            <person name="Muratet M."/>
            <person name="Nehls U."/>
            <person name="Niculita-Hirzel H."/>
            <person name="Oudot-Le Secq M.P."/>
            <person name="Peter M."/>
            <person name="Quesneville H."/>
            <person name="Rajashekar B."/>
            <person name="Reich M."/>
            <person name="Rouhier N."/>
            <person name="Schmutz J."/>
            <person name="Yin T."/>
            <person name="Chalot M."/>
            <person name="Henrissat B."/>
            <person name="Kuees U."/>
            <person name="Lucas S."/>
            <person name="Van de Peer Y."/>
            <person name="Podila G.K."/>
            <person name="Polle A."/>
            <person name="Pukkila P.J."/>
            <person name="Richardson P.M."/>
            <person name="Rouze P."/>
            <person name="Sanders I.R."/>
            <person name="Stajich J.E."/>
            <person name="Tunlid A."/>
            <person name="Tuskan G."/>
            <person name="Grigoriev I.V."/>
        </authorList>
    </citation>
    <scope>NUCLEOTIDE SEQUENCE [LARGE SCALE GENOMIC DNA]</scope>
    <source>
        <strain evidence="2">S238N-H82 / ATCC MYA-4686</strain>
    </source>
</reference>
<name>B0CZN4_LACBS</name>
<evidence type="ECO:0000313" key="2">
    <source>
        <dbReference type="Proteomes" id="UP000001194"/>
    </source>
</evidence>
<dbReference type="InParanoid" id="B0CZN4"/>
<dbReference type="GeneID" id="6072216"/>
<dbReference type="EMBL" id="DS547094">
    <property type="protein sequence ID" value="EDR12650.1"/>
    <property type="molecule type" value="Genomic_DNA"/>
</dbReference>
<evidence type="ECO:0000313" key="1">
    <source>
        <dbReference type="EMBL" id="EDR12650.1"/>
    </source>
</evidence>
<sequence length="84" mass="9397">MGRRNRALTQSLCLLESISVPHPISSRSPSHLLRPLSQFTDFSYAKHASRKRCTVQNYPPLPTLIQSSSPVLPPSSMAQKLLLR</sequence>
<proteinExistence type="predicted"/>
<dbReference type="KEGG" id="lbc:LACBIDRAFT_311287"/>
<dbReference type="Proteomes" id="UP000001194">
    <property type="component" value="Unassembled WGS sequence"/>
</dbReference>